<proteinExistence type="inferred from homology"/>
<dbReference type="InterPro" id="IPR034709">
    <property type="entry name" value="TarI"/>
</dbReference>
<accession>A0A1G6ADE1</accession>
<feature type="binding site" evidence="5">
    <location>
        <begin position="85"/>
        <end position="91"/>
    </location>
    <ligand>
        <name>CTP</name>
        <dbReference type="ChEBI" id="CHEBI:37563"/>
    </ligand>
</feature>
<dbReference type="GO" id="GO:0047349">
    <property type="term" value="F:D-ribitol-5-phosphate cytidylyltransferase activity"/>
    <property type="evidence" value="ECO:0007669"/>
    <property type="project" value="UniProtKB-UniRule"/>
</dbReference>
<reference evidence="6 7" key="1">
    <citation type="submission" date="2016-10" db="EMBL/GenBank/DDBJ databases">
        <authorList>
            <person name="de Groot N.N."/>
        </authorList>
    </citation>
    <scope>NUCLEOTIDE SEQUENCE [LARGE SCALE GENOMIC DNA]</scope>
    <source>
        <strain evidence="6 7">DSM 3217</strain>
    </source>
</reference>
<name>A0A1G6ADE1_EUBOX</name>
<gene>
    <name evidence="6" type="ORF">SAMN02910417_00444</name>
</gene>
<keyword evidence="1 5" id="KW-0808">Transferase</keyword>
<dbReference type="STRING" id="1732.SAMN02910417_00444"/>
<evidence type="ECO:0000256" key="2">
    <source>
        <dbReference type="ARBA" id="ARBA00022695"/>
    </source>
</evidence>
<dbReference type="GO" id="GO:0071555">
    <property type="term" value="P:cell wall organization"/>
    <property type="evidence" value="ECO:0007669"/>
    <property type="project" value="UniProtKB-KW"/>
</dbReference>
<dbReference type="InterPro" id="IPR018294">
    <property type="entry name" value="ISPD_synthase_CS"/>
</dbReference>
<dbReference type="HAMAP" id="MF_02068">
    <property type="entry name" value="TarI"/>
    <property type="match status" value="1"/>
</dbReference>
<feature type="site" description="Positions ribitol 5-phosphate for the nucleophilic attack" evidence="5">
    <location>
        <position position="165"/>
    </location>
</feature>
<dbReference type="PANTHER" id="PTHR32125">
    <property type="entry name" value="2-C-METHYL-D-ERYTHRITOL 4-PHOSPHATE CYTIDYLYLTRANSFERASE, CHLOROPLASTIC"/>
    <property type="match status" value="1"/>
</dbReference>
<dbReference type="Pfam" id="PF01128">
    <property type="entry name" value="IspD"/>
    <property type="match status" value="1"/>
</dbReference>
<evidence type="ECO:0000256" key="3">
    <source>
        <dbReference type="ARBA" id="ARBA00022944"/>
    </source>
</evidence>
<dbReference type="RefSeq" id="WP_090171746.1">
    <property type="nucleotide sequence ID" value="NZ_FMXR01000005.1"/>
</dbReference>
<keyword evidence="4" id="KW-0961">Cell wall biogenesis/degradation</keyword>
<feature type="site" description="Transition state stabilizer" evidence="5">
    <location>
        <position position="26"/>
    </location>
</feature>
<comment type="similarity">
    <text evidence="5">Belongs to the IspD/TarI cytidylyltransferase family. TarI subfamily.</text>
</comment>
<dbReference type="CDD" id="cd02516">
    <property type="entry name" value="CDP-ME_synthetase"/>
    <property type="match status" value="1"/>
</dbReference>
<dbReference type="GO" id="GO:0050518">
    <property type="term" value="F:2-C-methyl-D-erythritol 4-phosphate cytidylyltransferase activity"/>
    <property type="evidence" value="ECO:0007669"/>
    <property type="project" value="UniProtKB-ARBA"/>
</dbReference>
<evidence type="ECO:0000256" key="4">
    <source>
        <dbReference type="ARBA" id="ARBA00023316"/>
    </source>
</evidence>
<protein>
    <recommendedName>
        <fullName evidence="5">Ribitol-5-phosphate cytidylyltransferase</fullName>
        <ecNumber evidence="5">2.7.7.40</ecNumber>
    </recommendedName>
</protein>
<dbReference type="InterPro" id="IPR050088">
    <property type="entry name" value="IspD/TarI_cytidylyltransf_bact"/>
</dbReference>
<dbReference type="GO" id="GO:0019350">
    <property type="term" value="P:teichoic acid biosynthetic process"/>
    <property type="evidence" value="ECO:0007669"/>
    <property type="project" value="UniProtKB-KW"/>
</dbReference>
<evidence type="ECO:0000313" key="6">
    <source>
        <dbReference type="EMBL" id="SDB06346.1"/>
    </source>
</evidence>
<dbReference type="FunFam" id="3.90.550.10:FF:000003">
    <property type="entry name" value="2-C-methyl-D-erythritol 4-phosphate cytidylyltransferase"/>
    <property type="match status" value="1"/>
</dbReference>
<dbReference type="PROSITE" id="PS01295">
    <property type="entry name" value="ISPD"/>
    <property type="match status" value="1"/>
</dbReference>
<keyword evidence="3" id="KW-0777">Teichoic acid biosynthesis</keyword>
<feature type="site" description="Positions ribitol 5-phosphate for the nucleophilic attack" evidence="5">
    <location>
        <position position="222"/>
    </location>
</feature>
<dbReference type="Proteomes" id="UP000199228">
    <property type="component" value="Unassembled WGS sequence"/>
</dbReference>
<dbReference type="InterPro" id="IPR034683">
    <property type="entry name" value="IspD/TarI"/>
</dbReference>
<dbReference type="NCBIfam" id="NF001183">
    <property type="entry name" value="PRK00155.1-3"/>
    <property type="match status" value="1"/>
</dbReference>
<dbReference type="GO" id="GO:0008299">
    <property type="term" value="P:isoprenoid biosynthetic process"/>
    <property type="evidence" value="ECO:0007669"/>
    <property type="project" value="InterPro"/>
</dbReference>
<keyword evidence="7" id="KW-1185">Reference proteome</keyword>
<feature type="binding site" evidence="5">
    <location>
        <begin position="11"/>
        <end position="14"/>
    </location>
    <ligand>
        <name>CTP</name>
        <dbReference type="ChEBI" id="CHEBI:37563"/>
    </ligand>
</feature>
<comment type="catalytic activity">
    <reaction evidence="5">
        <text>D-ribitol 5-phosphate + CTP + H(+) = CDP-L-ribitol + diphosphate</text>
        <dbReference type="Rhea" id="RHEA:12456"/>
        <dbReference type="ChEBI" id="CHEBI:15378"/>
        <dbReference type="ChEBI" id="CHEBI:33019"/>
        <dbReference type="ChEBI" id="CHEBI:37563"/>
        <dbReference type="ChEBI" id="CHEBI:57608"/>
        <dbReference type="ChEBI" id="CHEBI:57695"/>
        <dbReference type="EC" id="2.7.7.40"/>
    </reaction>
</comment>
<keyword evidence="2 5" id="KW-0548">Nucleotidyltransferase</keyword>
<dbReference type="OrthoDB" id="9806837at2"/>
<dbReference type="PANTHER" id="PTHR32125:SF8">
    <property type="entry name" value="RIBITOL-5-PHOSPHATE CYTIDYLYLTRANSFERASE"/>
    <property type="match status" value="1"/>
</dbReference>
<sequence length="240" mass="27114">MNQNNVYAVILAGGNGTRMGAVSKPKQFLLLGKKPILVHTVEKFFSNKLIDTIIVLTPKQWMDYTKELLATYFPQGDRLQVIEGGAQRNETIMNAIAFIESEYGMNEQTVIVTHDAARPFVTGRIIMENIASMESFDACATAVAATDTIMRSNKEGRFIEQIPDRRYMYQQQTPQTFKAQKLKEQYDALSFEEKDSLTDACKIMVLSGENVCIVEGERENIKITYPLDLKVAEVILEQQV</sequence>
<dbReference type="SUPFAM" id="SSF53448">
    <property type="entry name" value="Nucleotide-diphospho-sugar transferases"/>
    <property type="match status" value="1"/>
</dbReference>
<dbReference type="EMBL" id="FMXR01000005">
    <property type="protein sequence ID" value="SDB06346.1"/>
    <property type="molecule type" value="Genomic_DNA"/>
</dbReference>
<evidence type="ECO:0000256" key="1">
    <source>
        <dbReference type="ARBA" id="ARBA00022679"/>
    </source>
</evidence>
<dbReference type="Gene3D" id="3.90.550.10">
    <property type="entry name" value="Spore Coat Polysaccharide Biosynthesis Protein SpsA, Chain A"/>
    <property type="match status" value="1"/>
</dbReference>
<dbReference type="EC" id="2.7.7.40" evidence="5"/>
<dbReference type="AlphaFoldDB" id="A0A1G6ADE1"/>
<comment type="caution">
    <text evidence="5">Lacks conserved residue(s) required for the propagation of feature annotation.</text>
</comment>
<feature type="site" description="Transition state stabilizer" evidence="5">
    <location>
        <position position="18"/>
    </location>
</feature>
<comment type="function">
    <text evidence="5">Catalyzes the transfer of the cytidylyl group of CTP to D-ribitol 5-phosphate.</text>
</comment>
<evidence type="ECO:0000313" key="7">
    <source>
        <dbReference type="Proteomes" id="UP000199228"/>
    </source>
</evidence>
<evidence type="ECO:0000256" key="5">
    <source>
        <dbReference type="HAMAP-Rule" id="MF_02068"/>
    </source>
</evidence>
<dbReference type="InterPro" id="IPR029044">
    <property type="entry name" value="Nucleotide-diphossugar_trans"/>
</dbReference>
<organism evidence="6 7">
    <name type="scientific">Eubacterium oxidoreducens</name>
    <dbReference type="NCBI Taxonomy" id="1732"/>
    <lineage>
        <taxon>Bacteria</taxon>
        <taxon>Bacillati</taxon>
        <taxon>Bacillota</taxon>
        <taxon>Clostridia</taxon>
        <taxon>Eubacteriales</taxon>
        <taxon>Eubacteriaceae</taxon>
        <taxon>Eubacterium</taxon>
    </lineage>
</organism>